<name>A0A558ALF7_9PSEU</name>
<dbReference type="RefSeq" id="WP_144633986.1">
    <property type="nucleotide sequence ID" value="NZ_BNAX01000015.1"/>
</dbReference>
<gene>
    <name evidence="1" type="ORF">FNH06_04495</name>
</gene>
<reference evidence="1 2" key="1">
    <citation type="submission" date="2019-07" db="EMBL/GenBank/DDBJ databases">
        <title>New species of Amycolatopsis and Streptomyces.</title>
        <authorList>
            <person name="Duangmal K."/>
            <person name="Teo W.F.A."/>
            <person name="Lipun K."/>
        </authorList>
    </citation>
    <scope>NUCLEOTIDE SEQUENCE [LARGE SCALE GENOMIC DNA]</scope>
    <source>
        <strain evidence="1 2">JCM 30562</strain>
    </source>
</reference>
<dbReference type="EMBL" id="VJZA01000004">
    <property type="protein sequence ID" value="TVT25080.1"/>
    <property type="molecule type" value="Genomic_DNA"/>
</dbReference>
<evidence type="ECO:0000313" key="1">
    <source>
        <dbReference type="EMBL" id="TVT25080.1"/>
    </source>
</evidence>
<protein>
    <submittedName>
        <fullName evidence="1">Sarcosine oxidase subunit gamma</fullName>
    </submittedName>
</protein>
<dbReference type="InterPro" id="IPR027266">
    <property type="entry name" value="TrmE/GcvT-like"/>
</dbReference>
<organism evidence="1 2">
    <name type="scientific">Amycolatopsis acidiphila</name>
    <dbReference type="NCBI Taxonomy" id="715473"/>
    <lineage>
        <taxon>Bacteria</taxon>
        <taxon>Bacillati</taxon>
        <taxon>Actinomycetota</taxon>
        <taxon>Actinomycetes</taxon>
        <taxon>Pseudonocardiales</taxon>
        <taxon>Pseudonocardiaceae</taxon>
        <taxon>Amycolatopsis</taxon>
    </lineage>
</organism>
<dbReference type="Proteomes" id="UP000318578">
    <property type="component" value="Unassembled WGS sequence"/>
</dbReference>
<dbReference type="AlphaFoldDB" id="A0A558ALF7"/>
<proteinExistence type="predicted"/>
<keyword evidence="2" id="KW-1185">Reference proteome</keyword>
<dbReference type="InterPro" id="IPR007375">
    <property type="entry name" value="SoxG"/>
</dbReference>
<accession>A0A558ALF7</accession>
<dbReference type="Pfam" id="PF04268">
    <property type="entry name" value="SoxG"/>
    <property type="match status" value="1"/>
</dbReference>
<dbReference type="Gene3D" id="3.30.1360.120">
    <property type="entry name" value="Probable tRNA modification gtpase trme, domain 1"/>
    <property type="match status" value="1"/>
</dbReference>
<dbReference type="Gene3D" id="3.30.70.1520">
    <property type="entry name" value="Heterotetrameric sarcosine oxidase"/>
    <property type="match status" value="1"/>
</dbReference>
<dbReference type="OrthoDB" id="9814782at2"/>
<evidence type="ECO:0000313" key="2">
    <source>
        <dbReference type="Proteomes" id="UP000318578"/>
    </source>
</evidence>
<sequence>MTVETPRRAPLGEWATRLGELAPALSIAEQPFLTHLSLRVRSRAPMAALGEVLGTGLPRQPCTFASGTGRAGAVDVAWLGPDEYLVMAAPGIQPELESLLRQALDGTASAVVDVSAQRTTLSLAGPAVRDVLAHGCAIDLHPRAAPAGTCVQTLLARTGITLLVRADDEFTLLVRQSFAPYLAAWLVDAAAEYRTERT</sequence>
<dbReference type="SUPFAM" id="SSF103025">
    <property type="entry name" value="Folate-binding domain"/>
    <property type="match status" value="1"/>
</dbReference>
<comment type="caution">
    <text evidence="1">The sequence shown here is derived from an EMBL/GenBank/DDBJ whole genome shotgun (WGS) entry which is preliminary data.</text>
</comment>